<feature type="transmembrane region" description="Helical" evidence="3">
    <location>
        <begin position="16"/>
        <end position="36"/>
    </location>
</feature>
<dbReference type="GO" id="GO:0004222">
    <property type="term" value="F:metalloendopeptidase activity"/>
    <property type="evidence" value="ECO:0007669"/>
    <property type="project" value="InterPro"/>
</dbReference>
<dbReference type="SUPFAM" id="SSF55486">
    <property type="entry name" value="Metalloproteases ('zincins'), catalytic domain"/>
    <property type="match status" value="1"/>
</dbReference>
<comment type="caution">
    <text evidence="2">Lacks conserved residue(s) required for the propagation of feature annotation.</text>
</comment>
<dbReference type="PROSITE" id="PS51864">
    <property type="entry name" value="ASTACIN"/>
    <property type="match status" value="1"/>
</dbReference>
<feature type="domain" description="Peptidase M12A" evidence="4">
    <location>
        <begin position="9"/>
        <end position="100"/>
    </location>
</feature>
<keyword evidence="3" id="KW-0812">Transmembrane</keyword>
<dbReference type="GO" id="GO:0006508">
    <property type="term" value="P:proteolysis"/>
    <property type="evidence" value="ECO:0007669"/>
    <property type="project" value="InterPro"/>
</dbReference>
<dbReference type="PANTHER" id="PTHR10127:SF883">
    <property type="entry name" value="ZINC METALLOPROTEINASE NAS-8"/>
    <property type="match status" value="1"/>
</dbReference>
<keyword evidence="3" id="KW-0472">Membrane</keyword>
<comment type="cofactor">
    <cofactor evidence="1">
        <name>Zn(2+)</name>
        <dbReference type="ChEBI" id="CHEBI:29105"/>
    </cofactor>
</comment>
<dbReference type="InterPro" id="IPR024079">
    <property type="entry name" value="MetalloPept_cat_dom_sf"/>
</dbReference>
<accession>A0A0P4WFQ3</accession>
<dbReference type="Gene3D" id="3.40.390.10">
    <property type="entry name" value="Collagenase (Catalytic Domain)"/>
    <property type="match status" value="1"/>
</dbReference>
<organism evidence="5">
    <name type="scientific">Scylla olivacea</name>
    <name type="common">Orange mud crab</name>
    <name type="synonym">Cancer olivacea</name>
    <dbReference type="NCBI Taxonomy" id="85551"/>
    <lineage>
        <taxon>Eukaryota</taxon>
        <taxon>Metazoa</taxon>
        <taxon>Ecdysozoa</taxon>
        <taxon>Arthropoda</taxon>
        <taxon>Crustacea</taxon>
        <taxon>Multicrustacea</taxon>
        <taxon>Malacostraca</taxon>
        <taxon>Eumalacostraca</taxon>
        <taxon>Eucarida</taxon>
        <taxon>Decapoda</taxon>
        <taxon>Pleocyemata</taxon>
        <taxon>Brachyura</taxon>
        <taxon>Eubrachyura</taxon>
        <taxon>Portunoidea</taxon>
        <taxon>Portunidae</taxon>
        <taxon>Portuninae</taxon>
        <taxon>Scylla</taxon>
    </lineage>
</organism>
<evidence type="ECO:0000256" key="2">
    <source>
        <dbReference type="PROSITE-ProRule" id="PRU01211"/>
    </source>
</evidence>
<dbReference type="InterPro" id="IPR001506">
    <property type="entry name" value="Peptidase_M12A"/>
</dbReference>
<reference evidence="5" key="1">
    <citation type="submission" date="2015-09" db="EMBL/GenBank/DDBJ databases">
        <title>Scylla olivacea transcriptome.</title>
        <authorList>
            <person name="Ikhwanuddin M."/>
        </authorList>
    </citation>
    <scope>NUCLEOTIDE SEQUENCE</scope>
</reference>
<evidence type="ECO:0000256" key="1">
    <source>
        <dbReference type="ARBA" id="ARBA00001947"/>
    </source>
</evidence>
<sequence>MSLTTFLKHFITCSQVHYILSAFVVPIMFYSFFSVVSRSTDKFARGTIAKAMSEFHEKTCIRFVPRTIEKDYIHILKGDGWVLSRAACLRAPYPSLEVGG</sequence>
<dbReference type="PANTHER" id="PTHR10127">
    <property type="entry name" value="DISCOIDIN, CUB, EGF, LAMININ , AND ZINC METALLOPROTEASE DOMAIN CONTAINING"/>
    <property type="match status" value="1"/>
</dbReference>
<evidence type="ECO:0000259" key="4">
    <source>
        <dbReference type="PROSITE" id="PS51864"/>
    </source>
</evidence>
<dbReference type="Pfam" id="PF01400">
    <property type="entry name" value="Astacin"/>
    <property type="match status" value="1"/>
</dbReference>
<keyword evidence="3" id="KW-1133">Transmembrane helix</keyword>
<evidence type="ECO:0000256" key="3">
    <source>
        <dbReference type="SAM" id="Phobius"/>
    </source>
</evidence>
<dbReference type="EMBL" id="GDRN01028347">
    <property type="protein sequence ID" value="JAI67619.1"/>
    <property type="molecule type" value="Transcribed_RNA"/>
</dbReference>
<evidence type="ECO:0000313" key="5">
    <source>
        <dbReference type="EMBL" id="JAI67619.1"/>
    </source>
</evidence>
<dbReference type="AlphaFoldDB" id="A0A0P4WFQ3"/>
<protein>
    <recommendedName>
        <fullName evidence="4">Peptidase M12A domain-containing protein</fullName>
    </recommendedName>
</protein>
<proteinExistence type="predicted"/>
<name>A0A0P4WFQ3_SCYOL</name>